<dbReference type="Pfam" id="PF00990">
    <property type="entry name" value="GGDEF"/>
    <property type="match status" value="1"/>
</dbReference>
<dbReference type="SMART" id="SM00052">
    <property type="entry name" value="EAL"/>
    <property type="match status" value="1"/>
</dbReference>
<name>A0ABU2CBZ6_9BURK</name>
<dbReference type="InterPro" id="IPR029787">
    <property type="entry name" value="Nucleotide_cyclase"/>
</dbReference>
<feature type="transmembrane region" description="Helical" evidence="1">
    <location>
        <begin position="165"/>
        <end position="185"/>
    </location>
</feature>
<feature type="domain" description="GGDEF" evidence="3">
    <location>
        <begin position="233"/>
        <end position="365"/>
    </location>
</feature>
<dbReference type="PANTHER" id="PTHR44757">
    <property type="entry name" value="DIGUANYLATE CYCLASE DGCP"/>
    <property type="match status" value="1"/>
</dbReference>
<keyword evidence="1" id="KW-0472">Membrane</keyword>
<dbReference type="SUPFAM" id="SSF55073">
    <property type="entry name" value="Nucleotide cyclase"/>
    <property type="match status" value="1"/>
</dbReference>
<dbReference type="Gene3D" id="3.30.70.270">
    <property type="match status" value="1"/>
</dbReference>
<dbReference type="Gene3D" id="3.20.20.450">
    <property type="entry name" value="EAL domain"/>
    <property type="match status" value="1"/>
</dbReference>
<dbReference type="Pfam" id="PF00563">
    <property type="entry name" value="EAL"/>
    <property type="match status" value="1"/>
</dbReference>
<keyword evidence="5" id="KW-1185">Reference proteome</keyword>
<organism evidence="4 5">
    <name type="scientific">Rhodoferax ferrireducens</name>
    <dbReference type="NCBI Taxonomy" id="192843"/>
    <lineage>
        <taxon>Bacteria</taxon>
        <taxon>Pseudomonadati</taxon>
        <taxon>Pseudomonadota</taxon>
        <taxon>Betaproteobacteria</taxon>
        <taxon>Burkholderiales</taxon>
        <taxon>Comamonadaceae</taxon>
        <taxon>Rhodoferax</taxon>
    </lineage>
</organism>
<feature type="domain" description="EAL" evidence="2">
    <location>
        <begin position="374"/>
        <end position="630"/>
    </location>
</feature>
<evidence type="ECO:0000259" key="2">
    <source>
        <dbReference type="PROSITE" id="PS50883"/>
    </source>
</evidence>
<dbReference type="RefSeq" id="WP_310375155.1">
    <property type="nucleotide sequence ID" value="NZ_JAVDXT010000003.1"/>
</dbReference>
<dbReference type="InterPro" id="IPR035919">
    <property type="entry name" value="EAL_sf"/>
</dbReference>
<dbReference type="PROSITE" id="PS50887">
    <property type="entry name" value="GGDEF"/>
    <property type="match status" value="1"/>
</dbReference>
<dbReference type="InterPro" id="IPR001633">
    <property type="entry name" value="EAL_dom"/>
</dbReference>
<sequence>MKNSHFYQEGEPKLGRRLVVAALQAAGLSLLLAGVLMSVYAYFSLRDDLHEAIRVQARVSAYNSAAPILFEDAEAARETLSALRAAPAVVCATLHRVNGSLFARYEGAAPPGVAQNERCTDLHNGERRDWHRAGMLYASEPVMQDKRVIGWIVIGASMASLFDRVLAYVSMGLLSAALALLLAYLQVLRIRKDMDLTEQRLERLVYVDPVSNLPNRRAANSELEFLERTQAHSGFLLALLDLDDFKLVNDTFGHATGDALLLVMGARLTSQLGQNASIYRFGGDEFIVLVPGGLAAEKAQYGERILQIFGQAAMVGSQSIVVHGSVGLAHFPDDAPDASTLLRAADIAMYRAKQSGKNAYASFDSSMDVQLRRRMRLLSELRRAIDCNELMLEYQPIVALSDGSLVGVEALVRWNHPELGLIGPVEFIPAAEESGLILDVGHWVLNAACLQLSHWRNGEVEQLRDLYVAVNVSAKQLSRGLSEQVLAALALSNVPPQALQIEITEYSLVEALDTNVVQLARLRASGVKVAIDDFGTGLSSLGYLKRLPIDKLKIDRTFVKDLPGSADDAAIAMAIVSLAHNLGLEIVAEGVETGEQAAWLRTAGCNFGQGYFFSRSVSALEIERTFVRQAFSMEPVLEHS</sequence>
<dbReference type="CDD" id="cd01948">
    <property type="entry name" value="EAL"/>
    <property type="match status" value="1"/>
</dbReference>
<dbReference type="NCBIfam" id="TIGR00254">
    <property type="entry name" value="GGDEF"/>
    <property type="match status" value="1"/>
</dbReference>
<dbReference type="Pfam" id="PF17152">
    <property type="entry name" value="CHASE8"/>
    <property type="match status" value="1"/>
</dbReference>
<comment type="caution">
    <text evidence="4">The sequence shown here is derived from an EMBL/GenBank/DDBJ whole genome shotgun (WGS) entry which is preliminary data.</text>
</comment>
<proteinExistence type="predicted"/>
<dbReference type="SMART" id="SM00267">
    <property type="entry name" value="GGDEF"/>
    <property type="match status" value="1"/>
</dbReference>
<evidence type="ECO:0000313" key="4">
    <source>
        <dbReference type="EMBL" id="MDR7378865.1"/>
    </source>
</evidence>
<accession>A0ABU2CBZ6</accession>
<keyword evidence="1" id="KW-1133">Transmembrane helix</keyword>
<protein>
    <submittedName>
        <fullName evidence="4">Diguanylate cyclase (GGDEF)-like protein</fullName>
    </submittedName>
</protein>
<gene>
    <name evidence="4" type="ORF">J2X19_003559</name>
</gene>
<feature type="transmembrane region" description="Helical" evidence="1">
    <location>
        <begin position="21"/>
        <end position="43"/>
    </location>
</feature>
<evidence type="ECO:0000259" key="3">
    <source>
        <dbReference type="PROSITE" id="PS50887"/>
    </source>
</evidence>
<dbReference type="PROSITE" id="PS50883">
    <property type="entry name" value="EAL"/>
    <property type="match status" value="1"/>
</dbReference>
<dbReference type="InterPro" id="IPR043128">
    <property type="entry name" value="Rev_trsase/Diguanyl_cyclase"/>
</dbReference>
<keyword evidence="1" id="KW-0812">Transmembrane</keyword>
<dbReference type="InterPro" id="IPR033417">
    <property type="entry name" value="CHASE8"/>
</dbReference>
<dbReference type="SUPFAM" id="SSF141868">
    <property type="entry name" value="EAL domain-like"/>
    <property type="match status" value="1"/>
</dbReference>
<evidence type="ECO:0000313" key="5">
    <source>
        <dbReference type="Proteomes" id="UP001180487"/>
    </source>
</evidence>
<dbReference type="Proteomes" id="UP001180487">
    <property type="component" value="Unassembled WGS sequence"/>
</dbReference>
<reference evidence="4 5" key="1">
    <citation type="submission" date="2023-07" db="EMBL/GenBank/DDBJ databases">
        <title>Sorghum-associated microbial communities from plants grown in Nebraska, USA.</title>
        <authorList>
            <person name="Schachtman D."/>
        </authorList>
    </citation>
    <scope>NUCLEOTIDE SEQUENCE [LARGE SCALE GENOMIC DNA]</scope>
    <source>
        <strain evidence="4 5">BE313</strain>
    </source>
</reference>
<dbReference type="CDD" id="cd01949">
    <property type="entry name" value="GGDEF"/>
    <property type="match status" value="1"/>
</dbReference>
<evidence type="ECO:0000256" key="1">
    <source>
        <dbReference type="SAM" id="Phobius"/>
    </source>
</evidence>
<dbReference type="InterPro" id="IPR052155">
    <property type="entry name" value="Biofilm_reg_signaling"/>
</dbReference>
<dbReference type="EMBL" id="JAVDXT010000003">
    <property type="protein sequence ID" value="MDR7378865.1"/>
    <property type="molecule type" value="Genomic_DNA"/>
</dbReference>
<dbReference type="PANTHER" id="PTHR44757:SF2">
    <property type="entry name" value="BIOFILM ARCHITECTURE MAINTENANCE PROTEIN MBAA"/>
    <property type="match status" value="1"/>
</dbReference>
<dbReference type="InterPro" id="IPR000160">
    <property type="entry name" value="GGDEF_dom"/>
</dbReference>